<keyword evidence="6" id="KW-0175">Coiled coil</keyword>
<evidence type="ECO:0000256" key="3">
    <source>
        <dbReference type="ARBA" id="ARBA00023125"/>
    </source>
</evidence>
<sequence>MEQQLNLGHLLTAARLLDIGALDISSLDLGALTSTSSSPGSTSPAMFDLSNESELRSLFSGKLKIDKKHSSSSCASNASTSSQLYCSSPPARKSSKHSRAAHNELEKNRRANLRGCLEALKMLVPCVCDATRNTTLALLTRARDHIIELQDGNAEQLNKLTDLKDEHEALLAELSQLQADDEVAQATSQGCQTLASPPSRPESRASSFTSTSSRDSPCYLEYSPSSKPMEYHKPAIIDLYAEGLIPRVPITFPRPVVYPQNVFDLLNLPSTPFDVSQYLPINLQV</sequence>
<proteinExistence type="predicted"/>
<dbReference type="STRING" id="1561998.A0A1I7SXD8"/>
<feature type="coiled-coil region" evidence="6">
    <location>
        <begin position="146"/>
        <end position="180"/>
    </location>
</feature>
<dbReference type="GO" id="GO:0046983">
    <property type="term" value="F:protein dimerization activity"/>
    <property type="evidence" value="ECO:0007669"/>
    <property type="project" value="InterPro"/>
</dbReference>
<name>A0A1I7SXD8_9PELO</name>
<dbReference type="SUPFAM" id="SSF47459">
    <property type="entry name" value="HLH, helix-loop-helix DNA-binding domain"/>
    <property type="match status" value="1"/>
</dbReference>
<dbReference type="PANTHER" id="PTHR11969">
    <property type="entry name" value="MAX DIMERIZATION, MAD"/>
    <property type="match status" value="1"/>
</dbReference>
<protein>
    <submittedName>
        <fullName evidence="10">BHLH domain-containing protein</fullName>
    </submittedName>
</protein>
<dbReference type="PANTHER" id="PTHR11969:SF54">
    <property type="entry name" value="MAD-LIKE PROTEIN 1"/>
    <property type="match status" value="1"/>
</dbReference>
<dbReference type="Gene3D" id="4.10.280.10">
    <property type="entry name" value="Helix-loop-helix DNA-binding domain"/>
    <property type="match status" value="1"/>
</dbReference>
<dbReference type="GO" id="GO:0000981">
    <property type="term" value="F:DNA-binding transcription factor activity, RNA polymerase II-specific"/>
    <property type="evidence" value="ECO:0007669"/>
    <property type="project" value="TreeGrafter"/>
</dbReference>
<organism evidence="9 10">
    <name type="scientific">Caenorhabditis tropicalis</name>
    <dbReference type="NCBI Taxonomy" id="1561998"/>
    <lineage>
        <taxon>Eukaryota</taxon>
        <taxon>Metazoa</taxon>
        <taxon>Ecdysozoa</taxon>
        <taxon>Nematoda</taxon>
        <taxon>Chromadorea</taxon>
        <taxon>Rhabditida</taxon>
        <taxon>Rhabditina</taxon>
        <taxon>Rhabditomorpha</taxon>
        <taxon>Rhabditoidea</taxon>
        <taxon>Rhabditidae</taxon>
        <taxon>Peloderinae</taxon>
        <taxon>Caenorhabditis</taxon>
    </lineage>
</organism>
<keyword evidence="2" id="KW-0805">Transcription regulation</keyword>
<dbReference type="PROSITE" id="PS50888">
    <property type="entry name" value="BHLH"/>
    <property type="match status" value="1"/>
</dbReference>
<keyword evidence="3" id="KW-0238">DNA-binding</keyword>
<dbReference type="Pfam" id="PF00010">
    <property type="entry name" value="HLH"/>
    <property type="match status" value="1"/>
</dbReference>
<dbReference type="CDD" id="cd11401">
    <property type="entry name" value="bHLHzip_Mad"/>
    <property type="match status" value="1"/>
</dbReference>
<keyword evidence="4" id="KW-0804">Transcription</keyword>
<dbReference type="GO" id="GO:0000978">
    <property type="term" value="F:RNA polymerase II cis-regulatory region sequence-specific DNA binding"/>
    <property type="evidence" value="ECO:0007669"/>
    <property type="project" value="TreeGrafter"/>
</dbReference>
<comment type="subcellular location">
    <subcellularLocation>
        <location evidence="1">Nucleus</location>
    </subcellularLocation>
</comment>
<dbReference type="Proteomes" id="UP000095282">
    <property type="component" value="Unplaced"/>
</dbReference>
<feature type="compositionally biased region" description="Low complexity" evidence="7">
    <location>
        <begin position="71"/>
        <end position="82"/>
    </location>
</feature>
<dbReference type="GO" id="GO:0005634">
    <property type="term" value="C:nucleus"/>
    <property type="evidence" value="ECO:0007669"/>
    <property type="project" value="UniProtKB-SubCell"/>
</dbReference>
<keyword evidence="5" id="KW-0539">Nucleus</keyword>
<evidence type="ECO:0000256" key="6">
    <source>
        <dbReference type="SAM" id="Coils"/>
    </source>
</evidence>
<feature type="domain" description="BHLH" evidence="8">
    <location>
        <begin position="97"/>
        <end position="149"/>
    </location>
</feature>
<dbReference type="eggNOG" id="KOG2483">
    <property type="taxonomic scope" value="Eukaryota"/>
</dbReference>
<evidence type="ECO:0000256" key="5">
    <source>
        <dbReference type="ARBA" id="ARBA00023242"/>
    </source>
</evidence>
<dbReference type="SMART" id="SM00353">
    <property type="entry name" value="HLH"/>
    <property type="match status" value="1"/>
</dbReference>
<feature type="compositionally biased region" description="Low complexity" evidence="7">
    <location>
        <begin position="204"/>
        <end position="216"/>
    </location>
</feature>
<dbReference type="AlphaFoldDB" id="A0A1I7SXD8"/>
<feature type="region of interest" description="Disordered" evidence="7">
    <location>
        <begin position="186"/>
        <end position="216"/>
    </location>
</feature>
<reference evidence="10" key="1">
    <citation type="submission" date="2016-11" db="UniProtKB">
        <authorList>
            <consortium name="WormBaseParasite"/>
        </authorList>
    </citation>
    <scope>IDENTIFICATION</scope>
</reference>
<evidence type="ECO:0000256" key="2">
    <source>
        <dbReference type="ARBA" id="ARBA00023015"/>
    </source>
</evidence>
<feature type="region of interest" description="Disordered" evidence="7">
    <location>
        <begin position="70"/>
        <end position="106"/>
    </location>
</feature>
<evidence type="ECO:0000313" key="9">
    <source>
        <dbReference type="Proteomes" id="UP000095282"/>
    </source>
</evidence>
<dbReference type="WBParaSite" id="Csp11.Scaffold10.g55.t1">
    <property type="protein sequence ID" value="Csp11.Scaffold10.g55.t1"/>
    <property type="gene ID" value="Csp11.Scaffold10.g55"/>
</dbReference>
<dbReference type="InterPro" id="IPR011598">
    <property type="entry name" value="bHLH_dom"/>
</dbReference>
<evidence type="ECO:0000256" key="7">
    <source>
        <dbReference type="SAM" id="MobiDB-lite"/>
    </source>
</evidence>
<evidence type="ECO:0000259" key="8">
    <source>
        <dbReference type="PROSITE" id="PS50888"/>
    </source>
</evidence>
<evidence type="ECO:0000256" key="1">
    <source>
        <dbReference type="ARBA" id="ARBA00004123"/>
    </source>
</evidence>
<evidence type="ECO:0000256" key="4">
    <source>
        <dbReference type="ARBA" id="ARBA00023163"/>
    </source>
</evidence>
<evidence type="ECO:0000313" key="10">
    <source>
        <dbReference type="WBParaSite" id="Csp11.Scaffold10.g55.t1"/>
    </source>
</evidence>
<dbReference type="InterPro" id="IPR036638">
    <property type="entry name" value="HLH_DNA-bd_sf"/>
</dbReference>
<keyword evidence="9" id="KW-1185">Reference proteome</keyword>
<accession>A0A1I7SXD8</accession>